<comment type="similarity">
    <text evidence="3 12 13">Belongs to the DapA family.</text>
</comment>
<protein>
    <recommendedName>
        <fullName evidence="4 12">4-hydroxy-tetrahydrodipicolinate synthase</fullName>
        <shortName evidence="12">HTPA synthase</shortName>
        <ecNumber evidence="4 12">4.3.3.7</ecNumber>
    </recommendedName>
</protein>
<dbReference type="InterPro" id="IPR002220">
    <property type="entry name" value="DapA-like"/>
</dbReference>
<dbReference type="HAMAP" id="MF_00418">
    <property type="entry name" value="DapA"/>
    <property type="match status" value="1"/>
</dbReference>
<dbReference type="InterPro" id="IPR005263">
    <property type="entry name" value="DapA"/>
</dbReference>
<evidence type="ECO:0000256" key="14">
    <source>
        <dbReference type="PIRSR" id="PIRSR001365-1"/>
    </source>
</evidence>
<comment type="function">
    <text evidence="1 12">Catalyzes the condensation of (S)-aspartate-beta-semialdehyde [(S)-ASA] and pyruvate to 4-hydroxy-tetrahydrodipicolinate (HTPA).</text>
</comment>
<comment type="subcellular location">
    <subcellularLocation>
        <location evidence="12">Cytoplasm</location>
    </subcellularLocation>
</comment>
<dbReference type="PROSITE" id="PS00665">
    <property type="entry name" value="DHDPS_1"/>
    <property type="match status" value="1"/>
</dbReference>
<name>A0A2V4A0C4_9BACT</name>
<dbReference type="PROSITE" id="PS00666">
    <property type="entry name" value="DHDPS_2"/>
    <property type="match status" value="1"/>
</dbReference>
<feature type="binding site" evidence="12 15">
    <location>
        <position position="48"/>
    </location>
    <ligand>
        <name>pyruvate</name>
        <dbReference type="ChEBI" id="CHEBI:15361"/>
    </ligand>
</feature>
<comment type="caution">
    <text evidence="12">Was originally thought to be a dihydrodipicolinate synthase (DHDPS), catalyzing the condensation of (S)-aspartate-beta-semialdehyde [(S)-ASA] and pyruvate to dihydrodipicolinate (DHDP). However, it was shown in E.coli that the product of the enzymatic reaction is not dihydrodipicolinate but in fact (4S)-4-hydroxy-2,3,4,5-tetrahydro-(2S)-dipicolinic acid (HTPA), and that the consecutive dehydration reaction leading to DHDP is not spontaneous but catalyzed by DapB.</text>
</comment>
<dbReference type="SUPFAM" id="SSF51569">
    <property type="entry name" value="Aldolase"/>
    <property type="match status" value="1"/>
</dbReference>
<evidence type="ECO:0000313" key="17">
    <source>
        <dbReference type="Proteomes" id="UP000248079"/>
    </source>
</evidence>
<dbReference type="Proteomes" id="UP000248079">
    <property type="component" value="Unassembled WGS sequence"/>
</dbReference>
<keyword evidence="8 12" id="KW-0457">Lysine biosynthesis</keyword>
<dbReference type="EC" id="4.3.3.7" evidence="4 12"/>
<keyword evidence="7 12" id="KW-0220">Diaminopimelate biosynthesis</keyword>
<dbReference type="GO" id="GO:0009089">
    <property type="term" value="P:lysine biosynthetic process via diaminopimelate"/>
    <property type="evidence" value="ECO:0007669"/>
    <property type="project" value="UniProtKB-UniRule"/>
</dbReference>
<evidence type="ECO:0000256" key="9">
    <source>
        <dbReference type="ARBA" id="ARBA00023239"/>
    </source>
</evidence>
<evidence type="ECO:0000256" key="2">
    <source>
        <dbReference type="ARBA" id="ARBA00005120"/>
    </source>
</evidence>
<comment type="pathway">
    <text evidence="2 12">Amino-acid biosynthesis; L-lysine biosynthesis via DAP pathway; (S)-tetrahydrodipicolinate from L-aspartate: step 3/4.</text>
</comment>
<dbReference type="Gene3D" id="3.20.20.70">
    <property type="entry name" value="Aldolase class I"/>
    <property type="match status" value="1"/>
</dbReference>
<evidence type="ECO:0000256" key="11">
    <source>
        <dbReference type="ARBA" id="ARBA00047836"/>
    </source>
</evidence>
<evidence type="ECO:0000256" key="13">
    <source>
        <dbReference type="PIRNR" id="PIRNR001365"/>
    </source>
</evidence>
<dbReference type="AlphaFoldDB" id="A0A2V4A0C4"/>
<dbReference type="InterPro" id="IPR013785">
    <property type="entry name" value="Aldolase_TIM"/>
</dbReference>
<dbReference type="UniPathway" id="UPA00034">
    <property type="reaction ID" value="UER00017"/>
</dbReference>
<reference evidence="16 17" key="1">
    <citation type="submission" date="2018-05" db="EMBL/GenBank/DDBJ databases">
        <title>Marinifilum breve JC075T sp. nov., a marine bacterium isolated from Yongle Blue Hole in the South China Sea.</title>
        <authorList>
            <person name="Fu T."/>
        </authorList>
    </citation>
    <scope>NUCLEOTIDE SEQUENCE [LARGE SCALE GENOMIC DNA]</scope>
    <source>
        <strain evidence="16 17">JC075</strain>
    </source>
</reference>
<dbReference type="EMBL" id="QFLI01000002">
    <property type="protein sequence ID" value="PXY02192.1"/>
    <property type="molecule type" value="Genomic_DNA"/>
</dbReference>
<feature type="site" description="Part of a proton relay during catalysis" evidence="12">
    <location>
        <position position="110"/>
    </location>
</feature>
<dbReference type="GO" id="GO:0019877">
    <property type="term" value="P:diaminopimelate biosynthetic process"/>
    <property type="evidence" value="ECO:0007669"/>
    <property type="project" value="UniProtKB-UniRule"/>
</dbReference>
<gene>
    <name evidence="12" type="primary">dapA</name>
    <name evidence="16" type="ORF">DF185_05980</name>
</gene>
<dbReference type="PANTHER" id="PTHR12128">
    <property type="entry name" value="DIHYDRODIPICOLINATE SYNTHASE"/>
    <property type="match status" value="1"/>
</dbReference>
<keyword evidence="5 12" id="KW-0963">Cytoplasm</keyword>
<dbReference type="SMART" id="SM01130">
    <property type="entry name" value="DHDPS"/>
    <property type="match status" value="1"/>
</dbReference>
<evidence type="ECO:0000256" key="8">
    <source>
        <dbReference type="ARBA" id="ARBA00023154"/>
    </source>
</evidence>
<evidence type="ECO:0000256" key="4">
    <source>
        <dbReference type="ARBA" id="ARBA00012086"/>
    </source>
</evidence>
<dbReference type="PRINTS" id="PR00146">
    <property type="entry name" value="DHPICSNTHASE"/>
</dbReference>
<evidence type="ECO:0000256" key="5">
    <source>
        <dbReference type="ARBA" id="ARBA00022490"/>
    </source>
</evidence>
<feature type="active site" description="Proton donor/acceptor" evidence="12 14">
    <location>
        <position position="136"/>
    </location>
</feature>
<dbReference type="PANTHER" id="PTHR12128:SF66">
    <property type="entry name" value="4-HYDROXY-2-OXOGLUTARATE ALDOLASE, MITOCHONDRIAL"/>
    <property type="match status" value="1"/>
</dbReference>
<evidence type="ECO:0000256" key="6">
    <source>
        <dbReference type="ARBA" id="ARBA00022605"/>
    </source>
</evidence>
<keyword evidence="17" id="KW-1185">Reference proteome</keyword>
<sequence length="306" mass="33427">MRMNWQGSIVAIVTPFNENGSVDYRALGDLIEFHIENQSDGIVVCGTTGEAATLSKEEYSEVIKFVIDKVNKRIPVIAGTGSNSTSVAVANSQMAETLGADAVLVVSPYYNKPTRKGLKDYFIQVASAISVPVIMYNVPGRTASNIPADLVVELANEIENIAGIKEASGNLEQMACILRDKPKEFMVFSGDDALAFPAVCLGADGVISVVANLFPKEFHDLISAALTGDLITARELHLKYLNIIQLCFIESNPIPVKTGLSLMGKVQEEFRSPMSRMEDENKTKLMVELQKLLVQTNTYMTEIEEL</sequence>
<accession>A0A2V4A0C4</accession>
<feature type="site" description="Part of a proton relay during catalysis" evidence="12">
    <location>
        <position position="47"/>
    </location>
</feature>
<keyword evidence="6 12" id="KW-0028">Amino-acid biosynthesis</keyword>
<evidence type="ECO:0000313" key="16">
    <source>
        <dbReference type="EMBL" id="PXY02192.1"/>
    </source>
</evidence>
<dbReference type="NCBIfam" id="TIGR00674">
    <property type="entry name" value="dapA"/>
    <property type="match status" value="1"/>
</dbReference>
<evidence type="ECO:0000256" key="3">
    <source>
        <dbReference type="ARBA" id="ARBA00007592"/>
    </source>
</evidence>
<dbReference type="InterPro" id="IPR020624">
    <property type="entry name" value="Schiff_base-form_aldolases_CS"/>
</dbReference>
<comment type="caution">
    <text evidence="16">The sequence shown here is derived from an EMBL/GenBank/DDBJ whole genome shotgun (WGS) entry which is preliminary data.</text>
</comment>
<dbReference type="OrthoDB" id="9782828at2"/>
<evidence type="ECO:0000256" key="12">
    <source>
        <dbReference type="HAMAP-Rule" id="MF_00418"/>
    </source>
</evidence>
<organism evidence="16 17">
    <name type="scientific">Marinifilum breve</name>
    <dbReference type="NCBI Taxonomy" id="2184082"/>
    <lineage>
        <taxon>Bacteria</taxon>
        <taxon>Pseudomonadati</taxon>
        <taxon>Bacteroidota</taxon>
        <taxon>Bacteroidia</taxon>
        <taxon>Marinilabiliales</taxon>
        <taxon>Marinifilaceae</taxon>
    </lineage>
</organism>
<proteinExistence type="inferred from homology"/>
<keyword evidence="10 12" id="KW-0704">Schiff base</keyword>
<dbReference type="CDD" id="cd00950">
    <property type="entry name" value="DHDPS"/>
    <property type="match status" value="1"/>
</dbReference>
<feature type="binding site" evidence="12 15">
    <location>
        <position position="207"/>
    </location>
    <ligand>
        <name>pyruvate</name>
        <dbReference type="ChEBI" id="CHEBI:15361"/>
    </ligand>
</feature>
<keyword evidence="9 12" id="KW-0456">Lyase</keyword>
<dbReference type="InterPro" id="IPR020625">
    <property type="entry name" value="Schiff_base-form_aldolases_AS"/>
</dbReference>
<dbReference type="Pfam" id="PF00701">
    <property type="entry name" value="DHDPS"/>
    <property type="match status" value="1"/>
</dbReference>
<evidence type="ECO:0000256" key="1">
    <source>
        <dbReference type="ARBA" id="ARBA00003294"/>
    </source>
</evidence>
<evidence type="ECO:0000256" key="7">
    <source>
        <dbReference type="ARBA" id="ARBA00022915"/>
    </source>
</evidence>
<evidence type="ECO:0000256" key="15">
    <source>
        <dbReference type="PIRSR" id="PIRSR001365-2"/>
    </source>
</evidence>
<dbReference type="GO" id="GO:0005829">
    <property type="term" value="C:cytosol"/>
    <property type="evidence" value="ECO:0007669"/>
    <property type="project" value="TreeGrafter"/>
</dbReference>
<comment type="subunit">
    <text evidence="12">Homotetramer; dimer of dimers.</text>
</comment>
<dbReference type="GO" id="GO:0008840">
    <property type="term" value="F:4-hydroxy-tetrahydrodipicolinate synthase activity"/>
    <property type="evidence" value="ECO:0007669"/>
    <property type="project" value="UniProtKB-UniRule"/>
</dbReference>
<feature type="active site" description="Schiff-base intermediate with substrate" evidence="12 14">
    <location>
        <position position="165"/>
    </location>
</feature>
<comment type="catalytic activity">
    <reaction evidence="11 12">
        <text>L-aspartate 4-semialdehyde + pyruvate = (2S,4S)-4-hydroxy-2,3,4,5-tetrahydrodipicolinate + H2O + H(+)</text>
        <dbReference type="Rhea" id="RHEA:34171"/>
        <dbReference type="ChEBI" id="CHEBI:15361"/>
        <dbReference type="ChEBI" id="CHEBI:15377"/>
        <dbReference type="ChEBI" id="CHEBI:15378"/>
        <dbReference type="ChEBI" id="CHEBI:67139"/>
        <dbReference type="ChEBI" id="CHEBI:537519"/>
        <dbReference type="EC" id="4.3.3.7"/>
    </reaction>
</comment>
<dbReference type="PIRSF" id="PIRSF001365">
    <property type="entry name" value="DHDPS"/>
    <property type="match status" value="1"/>
</dbReference>
<evidence type="ECO:0000256" key="10">
    <source>
        <dbReference type="ARBA" id="ARBA00023270"/>
    </source>
</evidence>